<organism evidence="1 2">
    <name type="scientific">Xenorhabdus vietnamensis</name>
    <dbReference type="NCBI Taxonomy" id="351656"/>
    <lineage>
        <taxon>Bacteria</taxon>
        <taxon>Pseudomonadati</taxon>
        <taxon>Pseudomonadota</taxon>
        <taxon>Gammaproteobacteria</taxon>
        <taxon>Enterobacterales</taxon>
        <taxon>Morganellaceae</taxon>
        <taxon>Xenorhabdus</taxon>
    </lineage>
</organism>
<proteinExistence type="predicted"/>
<evidence type="ECO:0000313" key="2">
    <source>
        <dbReference type="Proteomes" id="UP000194350"/>
    </source>
</evidence>
<dbReference type="Proteomes" id="UP000194350">
    <property type="component" value="Unassembled WGS sequence"/>
</dbReference>
<evidence type="ECO:0000313" key="1">
    <source>
        <dbReference type="EMBL" id="OTA14077.1"/>
    </source>
</evidence>
<dbReference type="EMBL" id="MUBJ01000060">
    <property type="protein sequence ID" value="OTA14077.1"/>
    <property type="molecule type" value="Genomic_DNA"/>
</dbReference>
<keyword evidence="2" id="KW-1185">Reference proteome</keyword>
<sequence length="38" mass="4175">MGLTVHGVKPFMMKLEIRGQDTDKSLHFGVRSVGDVGM</sequence>
<name>A0A1Y2S612_9GAMM</name>
<comment type="caution">
    <text evidence="1">The sequence shown here is derived from an EMBL/GenBank/DDBJ whole genome shotgun (WGS) entry which is preliminary data.</text>
</comment>
<dbReference type="AlphaFoldDB" id="A0A1Y2S612"/>
<accession>A0A1Y2S612</accession>
<reference evidence="1 2" key="1">
    <citation type="submission" date="2016-10" db="EMBL/GenBank/DDBJ databases">
        <title>Systematic genetic and metabolomic analysis of Xenorhabdus and Photorhabdus spp., highlights the requirements for a dual symbiotic and pathogenic life style.</title>
        <authorList>
            <person name="Tobias N.J."/>
            <person name="Wolff H."/>
            <person name="Djahanschiri B."/>
            <person name="Pidot S.J."/>
            <person name="Stinear T.P."/>
            <person name="Ebersberger I."/>
            <person name="Bode H.B."/>
        </authorList>
    </citation>
    <scope>NUCLEOTIDE SEQUENCE [LARGE SCALE GENOMIC DNA]</scope>
    <source>
        <strain evidence="1 2">DSM 22392</strain>
    </source>
</reference>
<gene>
    <name evidence="1" type="ORF">Xvie_04023</name>
</gene>
<protein>
    <submittedName>
        <fullName evidence="1">Uncharacterized protein</fullName>
    </submittedName>
</protein>